<feature type="region of interest" description="Disordered" evidence="7">
    <location>
        <begin position="734"/>
        <end position="773"/>
    </location>
</feature>
<dbReference type="CDD" id="cd01029">
    <property type="entry name" value="TOPRIM_primases"/>
    <property type="match status" value="1"/>
</dbReference>
<keyword evidence="2" id="KW-0639">Primosome</keyword>
<dbReference type="PROSITE" id="PS50880">
    <property type="entry name" value="TOPRIM"/>
    <property type="match status" value="1"/>
</dbReference>
<name>A0ABX6EAI4_9ACTN</name>
<accession>A0ABX6EAI4</accession>
<gene>
    <name evidence="9" type="ORF">GCE86_19640</name>
</gene>
<evidence type="ECO:0000259" key="8">
    <source>
        <dbReference type="PROSITE" id="PS50880"/>
    </source>
</evidence>
<dbReference type="InterPro" id="IPR036977">
    <property type="entry name" value="DNA_primase_Znf_CHC2"/>
</dbReference>
<keyword evidence="5" id="KW-0235">DNA replication</keyword>
<dbReference type="Proteomes" id="UP000402241">
    <property type="component" value="Chromosome"/>
</dbReference>
<dbReference type="Gene3D" id="3.90.580.10">
    <property type="entry name" value="Zinc finger, CHC2-type domain"/>
    <property type="match status" value="1"/>
</dbReference>
<proteinExistence type="predicted"/>
<evidence type="ECO:0000313" key="9">
    <source>
        <dbReference type="EMBL" id="QGL49026.1"/>
    </source>
</evidence>
<dbReference type="EMBL" id="CP045309">
    <property type="protein sequence ID" value="QGL49026.1"/>
    <property type="molecule type" value="Genomic_DNA"/>
</dbReference>
<dbReference type="SUPFAM" id="SSF57783">
    <property type="entry name" value="Zinc beta-ribbon"/>
    <property type="match status" value="1"/>
</dbReference>
<organism evidence="9 10">
    <name type="scientific">Micromonospora terminaliae</name>
    <dbReference type="NCBI Taxonomy" id="1914461"/>
    <lineage>
        <taxon>Bacteria</taxon>
        <taxon>Bacillati</taxon>
        <taxon>Actinomycetota</taxon>
        <taxon>Actinomycetes</taxon>
        <taxon>Micromonosporales</taxon>
        <taxon>Micromonosporaceae</taxon>
        <taxon>Micromonospora</taxon>
    </lineage>
</organism>
<evidence type="ECO:0000256" key="1">
    <source>
        <dbReference type="ARBA" id="ARBA00022478"/>
    </source>
</evidence>
<feature type="region of interest" description="Disordered" evidence="7">
    <location>
        <begin position="1"/>
        <end position="27"/>
    </location>
</feature>
<reference evidence="9 10" key="1">
    <citation type="submission" date="2019-10" db="EMBL/GenBank/DDBJ databases">
        <title>Genome Sequence of Micromonospora terminaliae DSM 101760.</title>
        <authorList>
            <person name="Guo L."/>
        </authorList>
    </citation>
    <scope>NUCLEOTIDE SEQUENCE [LARGE SCALE GENOMIC DNA]</scope>
    <source>
        <strain evidence="9 10">DSM 101760</strain>
    </source>
</reference>
<protein>
    <submittedName>
        <fullName evidence="9">DUF3987 domain-containing protein</fullName>
    </submittedName>
</protein>
<keyword evidence="3" id="KW-0808">Transferase</keyword>
<dbReference type="InterPro" id="IPR034154">
    <property type="entry name" value="TOPRIM_DnaG/twinkle"/>
</dbReference>
<keyword evidence="10" id="KW-1185">Reference proteome</keyword>
<keyword evidence="6" id="KW-0804">Transcription</keyword>
<dbReference type="Pfam" id="PF13148">
    <property type="entry name" value="DUF3987"/>
    <property type="match status" value="1"/>
</dbReference>
<evidence type="ECO:0000256" key="7">
    <source>
        <dbReference type="SAM" id="MobiDB-lite"/>
    </source>
</evidence>
<keyword evidence="1" id="KW-0240">DNA-directed RNA polymerase</keyword>
<feature type="compositionally biased region" description="Low complexity" evidence="7">
    <location>
        <begin position="755"/>
        <end position="765"/>
    </location>
</feature>
<dbReference type="InterPro" id="IPR006171">
    <property type="entry name" value="TOPRIM_dom"/>
</dbReference>
<feature type="region of interest" description="Disordered" evidence="7">
    <location>
        <begin position="782"/>
        <end position="801"/>
    </location>
</feature>
<dbReference type="InterPro" id="IPR025048">
    <property type="entry name" value="DUF3987"/>
</dbReference>
<evidence type="ECO:0000256" key="2">
    <source>
        <dbReference type="ARBA" id="ARBA00022515"/>
    </source>
</evidence>
<keyword evidence="4" id="KW-0548">Nucleotidyltransferase</keyword>
<evidence type="ECO:0000256" key="6">
    <source>
        <dbReference type="ARBA" id="ARBA00023163"/>
    </source>
</evidence>
<dbReference type="Gene3D" id="3.40.1360.10">
    <property type="match status" value="1"/>
</dbReference>
<evidence type="ECO:0000256" key="5">
    <source>
        <dbReference type="ARBA" id="ARBA00022705"/>
    </source>
</evidence>
<evidence type="ECO:0000256" key="4">
    <source>
        <dbReference type="ARBA" id="ARBA00022695"/>
    </source>
</evidence>
<evidence type="ECO:0000256" key="3">
    <source>
        <dbReference type="ARBA" id="ARBA00022679"/>
    </source>
</evidence>
<feature type="domain" description="Toprim" evidence="8">
    <location>
        <begin position="155"/>
        <end position="235"/>
    </location>
</feature>
<sequence length="842" mass="90582">MLPGHRSVVPARPRPASQAGKEPRVTPAIDRIIDALRDATGLVRQSGGQWQARCPAHEDRNPSLSVRPIEGSVLLHCHAGCDTLDVLAAINMTPRDLYDEPSGNELARYQYTDATGRPTRTVHRLDGKRFTQSGDKRVCQLYRLPKVVEAVTFGRTIYLVEGEKDVHAIESLGEVATTGPQGAENFGKVDVSPLKGARVVAIVDRDAAGEKWAALVRQRLAGYAAELTLVEAAEGKDAADHIASGRTLAELVERPEPDPAGQWDDPLPLGWQADLPPFPIDALPPTLARFVRGLALEVQTPADLPGSVVLGILAACVGGRVVVVVRRGWHEPTNLFVVPVMPPGSRKSAVIAVCRRPLTEAEMALAERVAQVIIDRRTEREIREQYADAAKRVAAKDGDPVKIMEAQEAVRAAEQVTVPSWPRLSASDATPEALITLLANQGGRIAAISAEAGIFTALTGRYSKTPNLDPILMAHAGDAILVDRRGREPERVDAPALTLVASIQPFALREMVERPDFGGRGVLARILWALPVDNTGHRDVEPPEMPERDREAYQALIYDLALSMAERDAPALVVLSEAARKVHLEYHRTVERRLRRGGELGADLVREWGSKLAGAVARIAGCLHAASAPLGDPISEATMRAAVELGDYYQAHAVAALAPGGDDKETSNARLLLAWLIDRGLTRFKLRDLQRTGPKSLRKAPDARPVLDDLTEKGWIREHQDGGWEVHPHAGRLLKAGDTGDRGDNPSVSAGQSLPHPVAPAVAPAGDTGDNIAPDAWSVARVAPAGDNPGDTSPHPLSSGNAELVAPVAPVAPLWPDTDDTCPSCRWPLDSSAHYQNCEATR</sequence>
<evidence type="ECO:0000313" key="10">
    <source>
        <dbReference type="Proteomes" id="UP000402241"/>
    </source>
</evidence>